<dbReference type="CDD" id="cd00051">
    <property type="entry name" value="EFh"/>
    <property type="match status" value="2"/>
</dbReference>
<feature type="region of interest" description="Disordered" evidence="17">
    <location>
        <begin position="1"/>
        <end position="35"/>
    </location>
</feature>
<evidence type="ECO:0000256" key="1">
    <source>
        <dbReference type="ARBA" id="ARBA00005354"/>
    </source>
</evidence>
<keyword evidence="10" id="KW-0106">Calcium</keyword>
<dbReference type="PROSITE" id="PS00108">
    <property type="entry name" value="PROTEIN_KINASE_ST"/>
    <property type="match status" value="1"/>
</dbReference>
<dbReference type="PROSITE" id="PS50011">
    <property type="entry name" value="PROTEIN_KINASE_DOM"/>
    <property type="match status" value="1"/>
</dbReference>
<evidence type="ECO:0000256" key="4">
    <source>
        <dbReference type="ARBA" id="ARBA00022553"/>
    </source>
</evidence>
<dbReference type="Gene3D" id="3.30.200.20">
    <property type="entry name" value="Phosphorylase Kinase, domain 1"/>
    <property type="match status" value="1"/>
</dbReference>
<dbReference type="AlphaFoldDB" id="A0AA88VKY3"/>
<evidence type="ECO:0000256" key="2">
    <source>
        <dbReference type="ARBA" id="ARBA00012513"/>
    </source>
</evidence>
<dbReference type="SMART" id="SM00054">
    <property type="entry name" value="EFh"/>
    <property type="match status" value="4"/>
</dbReference>
<dbReference type="GO" id="GO:0004674">
    <property type="term" value="F:protein serine/threonine kinase activity"/>
    <property type="evidence" value="ECO:0007669"/>
    <property type="project" value="UniProtKB-KW"/>
</dbReference>
<proteinExistence type="inferred from homology"/>
<evidence type="ECO:0000256" key="13">
    <source>
        <dbReference type="ARBA" id="ARBA00047899"/>
    </source>
</evidence>
<dbReference type="InterPro" id="IPR002048">
    <property type="entry name" value="EF_hand_dom"/>
</dbReference>
<comment type="function">
    <text evidence="15">May play a role in signal transduction pathways that involve calcium as a second messenger.</text>
</comment>
<comment type="similarity">
    <text evidence="12">Belongs to the protein kinase superfamily. Ser/Thr protein kinase family. CDPK subfamily.</text>
</comment>
<dbReference type="Pfam" id="PF13499">
    <property type="entry name" value="EF-hand_7"/>
    <property type="match status" value="2"/>
</dbReference>
<name>A0AA88VKY3_9ASTE</name>
<evidence type="ECO:0000256" key="7">
    <source>
        <dbReference type="ARBA" id="ARBA00022737"/>
    </source>
</evidence>
<dbReference type="PROSITE" id="PS00018">
    <property type="entry name" value="EF_HAND_1"/>
    <property type="match status" value="4"/>
</dbReference>
<dbReference type="Proteomes" id="UP001188597">
    <property type="component" value="Unassembled WGS sequence"/>
</dbReference>
<evidence type="ECO:0000256" key="17">
    <source>
        <dbReference type="SAM" id="MobiDB-lite"/>
    </source>
</evidence>
<dbReference type="GO" id="GO:0005524">
    <property type="term" value="F:ATP binding"/>
    <property type="evidence" value="ECO:0007669"/>
    <property type="project" value="UniProtKB-UniRule"/>
</dbReference>
<keyword evidence="11 16" id="KW-0067">ATP-binding</keyword>
<dbReference type="InterPro" id="IPR018247">
    <property type="entry name" value="EF_Hand_1_Ca_BS"/>
</dbReference>
<evidence type="ECO:0000256" key="15">
    <source>
        <dbReference type="ARBA" id="ARBA00058232"/>
    </source>
</evidence>
<evidence type="ECO:0000256" key="14">
    <source>
        <dbReference type="ARBA" id="ARBA00048679"/>
    </source>
</evidence>
<dbReference type="FunFam" id="1.10.510.10:FF:001864">
    <property type="entry name" value="Calcium-dependent protein kinase SK5"/>
    <property type="match status" value="1"/>
</dbReference>
<dbReference type="Pfam" id="PF00069">
    <property type="entry name" value="Pkinase"/>
    <property type="match status" value="1"/>
</dbReference>
<dbReference type="Gene3D" id="1.10.238.10">
    <property type="entry name" value="EF-hand"/>
    <property type="match status" value="2"/>
</dbReference>
<dbReference type="SMART" id="SM00220">
    <property type="entry name" value="S_TKc"/>
    <property type="match status" value="1"/>
</dbReference>
<keyword evidence="5" id="KW-0808">Transferase</keyword>
<evidence type="ECO:0000259" key="18">
    <source>
        <dbReference type="PROSITE" id="PS50011"/>
    </source>
</evidence>
<reference evidence="20" key="1">
    <citation type="submission" date="2022-12" db="EMBL/GenBank/DDBJ databases">
        <title>Draft genome assemblies for two species of Escallonia (Escalloniales).</title>
        <authorList>
            <person name="Chanderbali A."/>
            <person name="Dervinis C."/>
            <person name="Anghel I."/>
            <person name="Soltis D."/>
            <person name="Soltis P."/>
            <person name="Zapata F."/>
        </authorList>
    </citation>
    <scope>NUCLEOTIDE SEQUENCE</scope>
    <source>
        <strain evidence="20">UCBG64.0493</strain>
        <tissue evidence="20">Leaf</tissue>
    </source>
</reference>
<accession>A0AA88VKY3</accession>
<feature type="binding site" evidence="16">
    <location>
        <position position="88"/>
    </location>
    <ligand>
        <name>ATP</name>
        <dbReference type="ChEBI" id="CHEBI:30616"/>
    </ligand>
</feature>
<dbReference type="CDD" id="cd05117">
    <property type="entry name" value="STKc_CAMK"/>
    <property type="match status" value="1"/>
</dbReference>
<feature type="compositionally biased region" description="Polar residues" evidence="17">
    <location>
        <begin position="17"/>
        <end position="26"/>
    </location>
</feature>
<evidence type="ECO:0000313" key="21">
    <source>
        <dbReference type="Proteomes" id="UP001188597"/>
    </source>
</evidence>
<evidence type="ECO:0000256" key="12">
    <source>
        <dbReference type="ARBA" id="ARBA00024334"/>
    </source>
</evidence>
<dbReference type="FunFam" id="3.30.200.20:FF:000004">
    <property type="entry name" value="Calcium-dependent protein kinase 1"/>
    <property type="match status" value="1"/>
</dbReference>
<keyword evidence="8 16" id="KW-0547">Nucleotide-binding</keyword>
<dbReference type="GO" id="GO:0005509">
    <property type="term" value="F:calcium ion binding"/>
    <property type="evidence" value="ECO:0007669"/>
    <property type="project" value="InterPro"/>
</dbReference>
<dbReference type="InterPro" id="IPR050205">
    <property type="entry name" value="CDPK_Ser/Thr_kinases"/>
</dbReference>
<dbReference type="Gene3D" id="1.10.510.10">
    <property type="entry name" value="Transferase(Phosphotransferase) domain 1"/>
    <property type="match status" value="1"/>
</dbReference>
<evidence type="ECO:0000256" key="6">
    <source>
        <dbReference type="ARBA" id="ARBA00022723"/>
    </source>
</evidence>
<evidence type="ECO:0000256" key="11">
    <source>
        <dbReference type="ARBA" id="ARBA00022840"/>
    </source>
</evidence>
<dbReference type="FunFam" id="1.10.238.10:FF:000086">
    <property type="entry name" value="calcium-dependent protein kinase SK5"/>
    <property type="match status" value="1"/>
</dbReference>
<feature type="domain" description="EF-hand" evidence="19">
    <location>
        <begin position="386"/>
        <end position="421"/>
    </location>
</feature>
<evidence type="ECO:0000259" key="19">
    <source>
        <dbReference type="PROSITE" id="PS50222"/>
    </source>
</evidence>
<evidence type="ECO:0000256" key="10">
    <source>
        <dbReference type="ARBA" id="ARBA00022837"/>
    </source>
</evidence>
<feature type="domain" description="EF-hand" evidence="19">
    <location>
        <begin position="350"/>
        <end position="385"/>
    </location>
</feature>
<dbReference type="InterPro" id="IPR011009">
    <property type="entry name" value="Kinase-like_dom_sf"/>
</dbReference>
<evidence type="ECO:0000256" key="16">
    <source>
        <dbReference type="PROSITE-ProRule" id="PRU10141"/>
    </source>
</evidence>
<dbReference type="SUPFAM" id="SSF56112">
    <property type="entry name" value="Protein kinase-like (PK-like)"/>
    <property type="match status" value="1"/>
</dbReference>
<keyword evidence="3" id="KW-0723">Serine/threonine-protein kinase</keyword>
<keyword evidence="4" id="KW-0597">Phosphoprotein</keyword>
<gene>
    <name evidence="20" type="ORF">RJ639_011905</name>
</gene>
<comment type="similarity">
    <text evidence="1">Belongs to the protein kinase superfamily. CAMK Ser/Thr protein kinase family. CaMK subfamily.</text>
</comment>
<evidence type="ECO:0000256" key="8">
    <source>
        <dbReference type="ARBA" id="ARBA00022741"/>
    </source>
</evidence>
<dbReference type="FunFam" id="1.10.510.10:FF:001294">
    <property type="entry name" value="CDPK-related kinase 3"/>
    <property type="match status" value="1"/>
</dbReference>
<dbReference type="PROSITE" id="PS00107">
    <property type="entry name" value="PROTEIN_KINASE_ATP"/>
    <property type="match status" value="1"/>
</dbReference>
<comment type="catalytic activity">
    <reaction evidence="13">
        <text>L-threonyl-[protein] + ATP = O-phospho-L-threonyl-[protein] + ADP + H(+)</text>
        <dbReference type="Rhea" id="RHEA:46608"/>
        <dbReference type="Rhea" id="RHEA-COMP:11060"/>
        <dbReference type="Rhea" id="RHEA-COMP:11605"/>
        <dbReference type="ChEBI" id="CHEBI:15378"/>
        <dbReference type="ChEBI" id="CHEBI:30013"/>
        <dbReference type="ChEBI" id="CHEBI:30616"/>
        <dbReference type="ChEBI" id="CHEBI:61977"/>
        <dbReference type="ChEBI" id="CHEBI:456216"/>
        <dbReference type="EC" id="2.7.11.1"/>
    </reaction>
</comment>
<feature type="domain" description="Protein kinase" evidence="18">
    <location>
        <begin position="49"/>
        <end position="307"/>
    </location>
</feature>
<dbReference type="InterPro" id="IPR000719">
    <property type="entry name" value="Prot_kinase_dom"/>
</dbReference>
<sequence>MSSTPGKDPPPPPPSTAMKNKSSPATSSPPNPKPNWVLPYKTEALQTLYTIGKKLGQGQFGTTHLCIDKKSDAHYACKSIPKKKLICKEDYEDVWREIQIMHHLSEHPNVVLIKGTYEDPLYVHIVMELCAGGELFDRIVQKGHYSEREAAKLIKTIVGVVEACHSLGVMHRDLKPENFLFSTTHEDAALKATDFGLSVFYKPGETFCDVVGSPYYVAPEVLRKHYGPESDVWSAGVILYILLSGVPPFWAETEMGIFRQILQAKLDFESEPWPAISDSAKDLIRKLLDRNPKKRPTAHEVLCHPWIIDDRIAPDKPLDSAVLSRLKQFSAMNKLKKMALRVIAERLSEEEIGGLKELFRMIDTDESGTISFDELKEGLRRVGSELMESEIKDLMDAADIDNSGTIEYGEFLAATVHLNKLEREENLVSAFSFFDKDGSGYITIDELQQACKEFGLGEVHLDEMIREIDQDNDGQIDYGEFAAMMRKGNGGIGRRTMRSNVNLGEALGLKESEKGV</sequence>
<evidence type="ECO:0000313" key="20">
    <source>
        <dbReference type="EMBL" id="KAK3009938.1"/>
    </source>
</evidence>
<dbReference type="InterPro" id="IPR017441">
    <property type="entry name" value="Protein_kinase_ATP_BS"/>
</dbReference>
<evidence type="ECO:0000256" key="5">
    <source>
        <dbReference type="ARBA" id="ARBA00022679"/>
    </source>
</evidence>
<dbReference type="EC" id="2.7.11.1" evidence="2"/>
<dbReference type="PROSITE" id="PS50222">
    <property type="entry name" value="EF_HAND_2"/>
    <property type="match status" value="4"/>
</dbReference>
<dbReference type="InterPro" id="IPR011992">
    <property type="entry name" value="EF-hand-dom_pair"/>
</dbReference>
<comment type="catalytic activity">
    <reaction evidence="14">
        <text>L-seryl-[protein] + ATP = O-phospho-L-seryl-[protein] + ADP + H(+)</text>
        <dbReference type="Rhea" id="RHEA:17989"/>
        <dbReference type="Rhea" id="RHEA-COMP:9863"/>
        <dbReference type="Rhea" id="RHEA-COMP:11604"/>
        <dbReference type="ChEBI" id="CHEBI:15378"/>
        <dbReference type="ChEBI" id="CHEBI:29999"/>
        <dbReference type="ChEBI" id="CHEBI:30616"/>
        <dbReference type="ChEBI" id="CHEBI:83421"/>
        <dbReference type="ChEBI" id="CHEBI:456216"/>
        <dbReference type="EC" id="2.7.11.1"/>
    </reaction>
</comment>
<keyword evidence="9" id="KW-0418">Kinase</keyword>
<dbReference type="SUPFAM" id="SSF47473">
    <property type="entry name" value="EF-hand"/>
    <property type="match status" value="1"/>
</dbReference>
<protein>
    <recommendedName>
        <fullName evidence="2">non-specific serine/threonine protein kinase</fullName>
        <ecNumber evidence="2">2.7.11.1</ecNumber>
    </recommendedName>
</protein>
<dbReference type="FunFam" id="1.10.238.10:FF:000291">
    <property type="entry name" value="Calcium-dependent protein kinase SK5"/>
    <property type="match status" value="1"/>
</dbReference>
<dbReference type="EMBL" id="JAVXUP010001592">
    <property type="protein sequence ID" value="KAK3009938.1"/>
    <property type="molecule type" value="Genomic_DNA"/>
</dbReference>
<keyword evidence="6" id="KW-0479">Metal-binding</keyword>
<evidence type="ECO:0000256" key="9">
    <source>
        <dbReference type="ARBA" id="ARBA00022777"/>
    </source>
</evidence>
<dbReference type="PANTHER" id="PTHR24349">
    <property type="entry name" value="SERINE/THREONINE-PROTEIN KINASE"/>
    <property type="match status" value="1"/>
</dbReference>
<comment type="caution">
    <text evidence="20">The sequence shown here is derived from an EMBL/GenBank/DDBJ whole genome shotgun (WGS) entry which is preliminary data.</text>
</comment>
<keyword evidence="7" id="KW-0677">Repeat</keyword>
<feature type="domain" description="EF-hand" evidence="19">
    <location>
        <begin position="422"/>
        <end position="457"/>
    </location>
</feature>
<organism evidence="20 21">
    <name type="scientific">Escallonia herrerae</name>
    <dbReference type="NCBI Taxonomy" id="1293975"/>
    <lineage>
        <taxon>Eukaryota</taxon>
        <taxon>Viridiplantae</taxon>
        <taxon>Streptophyta</taxon>
        <taxon>Embryophyta</taxon>
        <taxon>Tracheophyta</taxon>
        <taxon>Spermatophyta</taxon>
        <taxon>Magnoliopsida</taxon>
        <taxon>eudicotyledons</taxon>
        <taxon>Gunneridae</taxon>
        <taxon>Pentapetalae</taxon>
        <taxon>asterids</taxon>
        <taxon>campanulids</taxon>
        <taxon>Escalloniales</taxon>
        <taxon>Escalloniaceae</taxon>
        <taxon>Escallonia</taxon>
    </lineage>
</organism>
<evidence type="ECO:0000256" key="3">
    <source>
        <dbReference type="ARBA" id="ARBA00022527"/>
    </source>
</evidence>
<keyword evidence="21" id="KW-1185">Reference proteome</keyword>
<dbReference type="InterPro" id="IPR008271">
    <property type="entry name" value="Ser/Thr_kinase_AS"/>
</dbReference>
<feature type="domain" description="EF-hand" evidence="19">
    <location>
        <begin position="460"/>
        <end position="491"/>
    </location>
</feature>